<accession>A0ACB8ZEI3</accession>
<protein>
    <submittedName>
        <fullName evidence="1">Uncharacterized protein</fullName>
    </submittedName>
</protein>
<reference evidence="2" key="1">
    <citation type="journal article" date="2022" name="Mol. Ecol. Resour.">
        <title>The genomes of chicory, endive, great burdock and yacon provide insights into Asteraceae palaeo-polyploidization history and plant inulin production.</title>
        <authorList>
            <person name="Fan W."/>
            <person name="Wang S."/>
            <person name="Wang H."/>
            <person name="Wang A."/>
            <person name="Jiang F."/>
            <person name="Liu H."/>
            <person name="Zhao H."/>
            <person name="Xu D."/>
            <person name="Zhang Y."/>
        </authorList>
    </citation>
    <scope>NUCLEOTIDE SEQUENCE [LARGE SCALE GENOMIC DNA]</scope>
    <source>
        <strain evidence="2">cv. Yunnan</strain>
    </source>
</reference>
<sequence>MNENIFAFDNPSNSLMDFTYMDELLFDGCWLQAPNGAQILNNNTSASNLLYDPSFQWPKLESDIEQPVSNDPEEDLPKSNVKNIIILTSPSDIVSESSKQRWIAPMTNSGSSLSVMERLVYAINNIAVDKHALIQVWLPETIQGNKVLSTSRRLFSLDLNCPRLTNYRNVSESYQFAAEGDARDSVGLPGRVFMQKVPEWTPDVRLFKIEEYSRVSHAQEHDVRGSFAVPVFDQDVKDCIGVVEVVMTTQKSKYTLEIQSLCEALESVDLRSSEDSNAQIIKVNQGFYHPALPEILETLKCACMMHNLPLAQTWIPCIKQGGKGGCRHSNENLIRCISTVDSASYISDHRFKEFQEACSEHHLFIGEGVVGKAFTTNEPFCYSPDVTSYMKTEYPLAHHAKIFDLHAAVAIRVRTTYAAAVDFVLEFFLPVDCKNRKEHKGMINSLLTIIRKVCGSLRIVVEMGLQEKSGNEGLIVVSDTEPVPKVHETVGHGHGPGSGSGPGPCPGSGSEIEKRRAGAKLEKTITLEMIRQQFAGSLKDAARNIGVCPTTLKRICRQHGIQRWPSRKIKKVGHSLKKIQLVMDSIEGGSGSFPIGSFYPNFPKLASPNPSNLTHPPFPAPKVEPFDPNTITGATTITTTSCSLSSSSSHSLSGDNQTVPTLNQVAGEAALKRTKSEAEIYASNNQNQETKIFLRSQSHKSLNEPAKHQNHPPNPRVEQESHLWSVKVTFGAEKIRFRIQKDWGYSELLQEIAKRFCLNDTNGYQLKYLDDDSEWVLITCDADVEECIDVYKSFKKNGPIRLALREPQLRVGSSLGSNVPW</sequence>
<evidence type="ECO:0000313" key="1">
    <source>
        <dbReference type="EMBL" id="KAI3696013.1"/>
    </source>
</evidence>
<organism evidence="1 2">
    <name type="scientific">Smallanthus sonchifolius</name>
    <dbReference type="NCBI Taxonomy" id="185202"/>
    <lineage>
        <taxon>Eukaryota</taxon>
        <taxon>Viridiplantae</taxon>
        <taxon>Streptophyta</taxon>
        <taxon>Embryophyta</taxon>
        <taxon>Tracheophyta</taxon>
        <taxon>Spermatophyta</taxon>
        <taxon>Magnoliopsida</taxon>
        <taxon>eudicotyledons</taxon>
        <taxon>Gunneridae</taxon>
        <taxon>Pentapetalae</taxon>
        <taxon>asterids</taxon>
        <taxon>campanulids</taxon>
        <taxon>Asterales</taxon>
        <taxon>Asteraceae</taxon>
        <taxon>Asteroideae</taxon>
        <taxon>Heliantheae alliance</taxon>
        <taxon>Millerieae</taxon>
        <taxon>Smallanthus</taxon>
    </lineage>
</organism>
<evidence type="ECO:0000313" key="2">
    <source>
        <dbReference type="Proteomes" id="UP001056120"/>
    </source>
</evidence>
<name>A0ACB8ZEI3_9ASTR</name>
<reference evidence="1 2" key="2">
    <citation type="journal article" date="2022" name="Mol. Ecol. Resour.">
        <title>The genomes of chicory, endive, great burdock and yacon provide insights into Asteraceae paleo-polyploidization history and plant inulin production.</title>
        <authorList>
            <person name="Fan W."/>
            <person name="Wang S."/>
            <person name="Wang H."/>
            <person name="Wang A."/>
            <person name="Jiang F."/>
            <person name="Liu H."/>
            <person name="Zhao H."/>
            <person name="Xu D."/>
            <person name="Zhang Y."/>
        </authorList>
    </citation>
    <scope>NUCLEOTIDE SEQUENCE [LARGE SCALE GENOMIC DNA]</scope>
    <source>
        <strain evidence="2">cv. Yunnan</strain>
        <tissue evidence="1">Leaves</tissue>
    </source>
</reference>
<dbReference type="Proteomes" id="UP001056120">
    <property type="component" value="Linkage Group LG26"/>
</dbReference>
<dbReference type="EMBL" id="CM042043">
    <property type="protein sequence ID" value="KAI3696013.1"/>
    <property type="molecule type" value="Genomic_DNA"/>
</dbReference>
<proteinExistence type="predicted"/>
<gene>
    <name evidence="1" type="ORF">L1987_79020</name>
</gene>
<comment type="caution">
    <text evidence="1">The sequence shown here is derived from an EMBL/GenBank/DDBJ whole genome shotgun (WGS) entry which is preliminary data.</text>
</comment>
<keyword evidence="2" id="KW-1185">Reference proteome</keyword>